<feature type="domain" description="ABC-2 type transporter transmembrane" evidence="10">
    <location>
        <begin position="24"/>
        <end position="224"/>
    </location>
</feature>
<evidence type="ECO:0000256" key="8">
    <source>
        <dbReference type="ARBA" id="ARBA00023136"/>
    </source>
</evidence>
<accession>A0ABY4AHG4</accession>
<evidence type="ECO:0000256" key="1">
    <source>
        <dbReference type="ARBA" id="ARBA00004651"/>
    </source>
</evidence>
<evidence type="ECO:0000256" key="5">
    <source>
        <dbReference type="ARBA" id="ARBA00022692"/>
    </source>
</evidence>
<keyword evidence="3" id="KW-0813">Transport</keyword>
<keyword evidence="5 9" id="KW-0812">Transmembrane</keyword>
<evidence type="ECO:0000313" key="11">
    <source>
        <dbReference type="EMBL" id="UOD49731.1"/>
    </source>
</evidence>
<proteinExistence type="inferred from homology"/>
<feature type="transmembrane region" description="Helical" evidence="9">
    <location>
        <begin position="144"/>
        <end position="168"/>
    </location>
</feature>
<evidence type="ECO:0000313" key="12">
    <source>
        <dbReference type="Proteomes" id="UP000831607"/>
    </source>
</evidence>
<evidence type="ECO:0000256" key="9">
    <source>
        <dbReference type="SAM" id="Phobius"/>
    </source>
</evidence>
<keyword evidence="12" id="KW-1185">Reference proteome</keyword>
<gene>
    <name evidence="11" type="ORF">DHf2319_09720</name>
</gene>
<evidence type="ECO:0000256" key="7">
    <source>
        <dbReference type="ARBA" id="ARBA00023047"/>
    </source>
</evidence>
<dbReference type="Pfam" id="PF01061">
    <property type="entry name" value="ABC2_membrane"/>
    <property type="match status" value="1"/>
</dbReference>
<evidence type="ECO:0000256" key="3">
    <source>
        <dbReference type="ARBA" id="ARBA00022448"/>
    </source>
</evidence>
<sequence>MNSSSNLAIRDVLSALKRADLAGTLGWQDVKQRYRRSKLGPFWLTISMGVLIAALGLVFGGIFKTPMREFLPFLATGIILWTYIATVINEGCTAFISSDAVIKQLPLPMFLHVMRVIWRNLVILAHNVVIIPLIFLLFLRPLDLMALLAIPGLVLSSLTLAWVALLAGVVCTRYRDLSQIVASVLQIAFYVTPIIWMPSLLSGRREFVFLDLNPFYHLIEIVRAPILGTAPTLTNWLVSLGMALIGWVFTLIVYARYKRRISYWL</sequence>
<comment type="subcellular location">
    <subcellularLocation>
        <location evidence="1">Cell membrane</location>
        <topology evidence="1">Multi-pass membrane protein</topology>
    </subcellularLocation>
</comment>
<dbReference type="PANTHER" id="PTHR30413">
    <property type="entry name" value="INNER MEMBRANE TRANSPORT PERMEASE"/>
    <property type="match status" value="1"/>
</dbReference>
<name>A0ABY4AHG4_9BURK</name>
<dbReference type="PANTHER" id="PTHR30413:SF10">
    <property type="entry name" value="CAPSULE POLYSACCHARIDE EXPORT INNER-MEMBRANE PROTEIN CTRC"/>
    <property type="match status" value="1"/>
</dbReference>
<feature type="transmembrane region" description="Helical" evidence="9">
    <location>
        <begin position="117"/>
        <end position="138"/>
    </location>
</feature>
<feature type="transmembrane region" description="Helical" evidence="9">
    <location>
        <begin position="42"/>
        <end position="64"/>
    </location>
</feature>
<dbReference type="Proteomes" id="UP000831607">
    <property type="component" value="Chromosome"/>
</dbReference>
<keyword evidence="8 9" id="KW-0472">Membrane</keyword>
<dbReference type="EMBL" id="CP063982">
    <property type="protein sequence ID" value="UOD49731.1"/>
    <property type="molecule type" value="Genomic_DNA"/>
</dbReference>
<keyword evidence="7" id="KW-0762">Sugar transport</keyword>
<comment type="similarity">
    <text evidence="2">Belongs to the ABC-2 integral membrane protein family.</text>
</comment>
<keyword evidence="4" id="KW-1003">Cell membrane</keyword>
<reference evidence="11 12" key="1">
    <citation type="submission" date="2020-11" db="EMBL/GenBank/DDBJ databases">
        <title>Algicoccus daihaiensis sp.nov., isolated from Daihai Lake in Inner Mongolia.</title>
        <authorList>
            <person name="Kai J."/>
        </authorList>
    </citation>
    <scope>NUCLEOTIDE SEQUENCE [LARGE SCALE GENOMIC DNA]</scope>
    <source>
        <strain evidence="12">f23</strain>
    </source>
</reference>
<evidence type="ECO:0000256" key="6">
    <source>
        <dbReference type="ARBA" id="ARBA00022989"/>
    </source>
</evidence>
<keyword evidence="7" id="KW-0625">Polysaccharide transport</keyword>
<dbReference type="RefSeq" id="WP_243477973.1">
    <property type="nucleotide sequence ID" value="NZ_CP063982.1"/>
</dbReference>
<organism evidence="11 12">
    <name type="scientific">Orrella daihaiensis</name>
    <dbReference type="NCBI Taxonomy" id="2782176"/>
    <lineage>
        <taxon>Bacteria</taxon>
        <taxon>Pseudomonadati</taxon>
        <taxon>Pseudomonadota</taxon>
        <taxon>Betaproteobacteria</taxon>
        <taxon>Burkholderiales</taxon>
        <taxon>Alcaligenaceae</taxon>
        <taxon>Orrella</taxon>
    </lineage>
</organism>
<keyword evidence="6 9" id="KW-1133">Transmembrane helix</keyword>
<feature type="transmembrane region" description="Helical" evidence="9">
    <location>
        <begin position="70"/>
        <end position="96"/>
    </location>
</feature>
<evidence type="ECO:0000259" key="10">
    <source>
        <dbReference type="Pfam" id="PF01061"/>
    </source>
</evidence>
<protein>
    <submittedName>
        <fullName evidence="11">ABC transporter permease</fullName>
    </submittedName>
</protein>
<dbReference type="InterPro" id="IPR013525">
    <property type="entry name" value="ABC2_TM"/>
</dbReference>
<evidence type="ECO:0000256" key="2">
    <source>
        <dbReference type="ARBA" id="ARBA00007783"/>
    </source>
</evidence>
<evidence type="ECO:0000256" key="4">
    <source>
        <dbReference type="ARBA" id="ARBA00022475"/>
    </source>
</evidence>
<feature type="transmembrane region" description="Helical" evidence="9">
    <location>
        <begin position="236"/>
        <end position="255"/>
    </location>
</feature>
<feature type="transmembrane region" description="Helical" evidence="9">
    <location>
        <begin position="180"/>
        <end position="201"/>
    </location>
</feature>